<dbReference type="InterPro" id="IPR003661">
    <property type="entry name" value="HisK_dim/P_dom"/>
</dbReference>
<evidence type="ECO:0000256" key="2">
    <source>
        <dbReference type="ARBA" id="ARBA00012438"/>
    </source>
</evidence>
<dbReference type="Pfam" id="PF02518">
    <property type="entry name" value="HATPase_c"/>
    <property type="match status" value="1"/>
</dbReference>
<dbReference type="Pfam" id="PF13188">
    <property type="entry name" value="PAS_8"/>
    <property type="match status" value="1"/>
</dbReference>
<dbReference type="PROSITE" id="PS50109">
    <property type="entry name" value="HIS_KIN"/>
    <property type="match status" value="1"/>
</dbReference>
<dbReference type="InterPro" id="IPR036890">
    <property type="entry name" value="HATPase_C_sf"/>
</dbReference>
<keyword evidence="9" id="KW-1185">Reference proteome</keyword>
<dbReference type="PRINTS" id="PR00344">
    <property type="entry name" value="BCTRLSENSOR"/>
</dbReference>
<sequence length="565" mass="64020">MEKNSPLKQLIERFPEPLILVNKNAFFYCNQSVKSLLGDRLDPLRLFPDHVVQKLESVTQESGVLKGEEISLNLKDKEERHIAISGVAVGGTGLFLIYDLTEIKTLLRILKNSRDKFRTVLDALQDIVFVVDNSLKIQNANLAAAQWLNEDIKNIIGKDCTIIYEKNRLKEREPSVSLVKKVFDLKEPQQTELKLNDPNGEQRWFLQLALPIFDDKGQVRQVAIILQNIHDQKEKEASILSLNKELKEKNDRLEKLIKRLKETQAQLIQTEKMASIGQLAAGVAHEINNPVGFVNSNVQTLRDYVQDILDLLVLYDEFKNAVLSGEKAKINELADAIEAKKDEIDLEFLLNDIYELLEQSEDGLERVKKIVQDLKDFSHVDQAELKEIDINSAILSTLNVVWNELKYKANVKKELSEDIPLILGFPQKLNQVFMNILVNAAQAIEDRGEIKIVTRKVEHPRLGVEIEISDTGCGMTEEVKQRIFDAFFTTKPVGKGTGLGLNIAYKIVKAHKGEIRVSSQPGKGTTMTVFLPVLNEEEIKDSLQREEGVASVWMGALEEELNVQR</sequence>
<accession>A0A1B9F9P0</accession>
<keyword evidence="3" id="KW-0597">Phosphoprotein</keyword>
<dbReference type="GO" id="GO:0000155">
    <property type="term" value="F:phosphorelay sensor kinase activity"/>
    <property type="evidence" value="ECO:0007669"/>
    <property type="project" value="InterPro"/>
</dbReference>
<proteinExistence type="predicted"/>
<comment type="caution">
    <text evidence="8">The sequence shown here is derived from an EMBL/GenBank/DDBJ whole genome shotgun (WGS) entry which is preliminary data.</text>
</comment>
<dbReference type="EMBL" id="MAGO01000001">
    <property type="protein sequence ID" value="OCC16511.1"/>
    <property type="molecule type" value="Genomic_DNA"/>
</dbReference>
<dbReference type="InterPro" id="IPR036097">
    <property type="entry name" value="HisK_dim/P_sf"/>
</dbReference>
<dbReference type="SMART" id="SM00387">
    <property type="entry name" value="HATPase_c"/>
    <property type="match status" value="1"/>
</dbReference>
<feature type="domain" description="PAS" evidence="6">
    <location>
        <begin position="113"/>
        <end position="165"/>
    </location>
</feature>
<dbReference type="PANTHER" id="PTHR43065">
    <property type="entry name" value="SENSOR HISTIDINE KINASE"/>
    <property type="match status" value="1"/>
</dbReference>
<evidence type="ECO:0000313" key="8">
    <source>
        <dbReference type="EMBL" id="OCC16511.1"/>
    </source>
</evidence>
<dbReference type="SUPFAM" id="SSF55785">
    <property type="entry name" value="PYP-like sensor domain (PAS domain)"/>
    <property type="match status" value="1"/>
</dbReference>
<feature type="coiled-coil region" evidence="4">
    <location>
        <begin position="232"/>
        <end position="273"/>
    </location>
</feature>
<evidence type="ECO:0000259" key="5">
    <source>
        <dbReference type="PROSITE" id="PS50109"/>
    </source>
</evidence>
<dbReference type="EC" id="2.7.13.3" evidence="2"/>
<dbReference type="CDD" id="cd00130">
    <property type="entry name" value="PAS"/>
    <property type="match status" value="1"/>
</dbReference>
<dbReference type="STRING" id="1156395.DBT_0328"/>
<dbReference type="Gene3D" id="1.10.287.130">
    <property type="match status" value="1"/>
</dbReference>
<dbReference type="InterPro" id="IPR004358">
    <property type="entry name" value="Sig_transdc_His_kin-like_C"/>
</dbReference>
<comment type="catalytic activity">
    <reaction evidence="1">
        <text>ATP + protein L-histidine = ADP + protein N-phospho-L-histidine.</text>
        <dbReference type="EC" id="2.7.13.3"/>
    </reaction>
</comment>
<organism evidence="8 9">
    <name type="scientific">Dissulfuribacter thermophilus</name>
    <dbReference type="NCBI Taxonomy" id="1156395"/>
    <lineage>
        <taxon>Bacteria</taxon>
        <taxon>Pseudomonadati</taxon>
        <taxon>Thermodesulfobacteriota</taxon>
        <taxon>Dissulfuribacteria</taxon>
        <taxon>Dissulfuribacterales</taxon>
        <taxon>Dissulfuribacteraceae</taxon>
        <taxon>Dissulfuribacter</taxon>
    </lineage>
</organism>
<dbReference type="Pfam" id="PF08448">
    <property type="entry name" value="PAS_4"/>
    <property type="match status" value="1"/>
</dbReference>
<keyword evidence="4" id="KW-0175">Coiled coil</keyword>
<dbReference type="PANTHER" id="PTHR43065:SF50">
    <property type="entry name" value="HISTIDINE KINASE"/>
    <property type="match status" value="1"/>
</dbReference>
<feature type="domain" description="PAC" evidence="7">
    <location>
        <begin position="189"/>
        <end position="241"/>
    </location>
</feature>
<dbReference type="Gene3D" id="3.30.565.10">
    <property type="entry name" value="Histidine kinase-like ATPase, C-terminal domain"/>
    <property type="match status" value="1"/>
</dbReference>
<evidence type="ECO:0000259" key="7">
    <source>
        <dbReference type="PROSITE" id="PS50113"/>
    </source>
</evidence>
<dbReference type="PROSITE" id="PS50112">
    <property type="entry name" value="PAS"/>
    <property type="match status" value="1"/>
</dbReference>
<protein>
    <recommendedName>
        <fullName evidence="2">histidine kinase</fullName>
        <ecNumber evidence="2">2.7.13.3</ecNumber>
    </recommendedName>
</protein>
<dbReference type="InterPro" id="IPR000700">
    <property type="entry name" value="PAS-assoc_C"/>
</dbReference>
<dbReference type="NCBIfam" id="TIGR00229">
    <property type="entry name" value="sensory_box"/>
    <property type="match status" value="1"/>
</dbReference>
<dbReference type="SMART" id="SM00388">
    <property type="entry name" value="HisKA"/>
    <property type="match status" value="1"/>
</dbReference>
<dbReference type="InterPro" id="IPR035965">
    <property type="entry name" value="PAS-like_dom_sf"/>
</dbReference>
<dbReference type="RefSeq" id="WP_067615727.1">
    <property type="nucleotide sequence ID" value="NZ_MAGO01000001.1"/>
</dbReference>
<evidence type="ECO:0000256" key="3">
    <source>
        <dbReference type="ARBA" id="ARBA00022553"/>
    </source>
</evidence>
<dbReference type="InterPro" id="IPR003594">
    <property type="entry name" value="HATPase_dom"/>
</dbReference>
<evidence type="ECO:0000259" key="6">
    <source>
        <dbReference type="PROSITE" id="PS50112"/>
    </source>
</evidence>
<dbReference type="InterPro" id="IPR005467">
    <property type="entry name" value="His_kinase_dom"/>
</dbReference>
<dbReference type="InterPro" id="IPR000014">
    <property type="entry name" value="PAS"/>
</dbReference>
<dbReference type="PROSITE" id="PS50113">
    <property type="entry name" value="PAC"/>
    <property type="match status" value="1"/>
</dbReference>
<dbReference type="CDD" id="cd00082">
    <property type="entry name" value="HisKA"/>
    <property type="match status" value="1"/>
</dbReference>
<evidence type="ECO:0000313" key="9">
    <source>
        <dbReference type="Proteomes" id="UP000093080"/>
    </source>
</evidence>
<dbReference type="SUPFAM" id="SSF55874">
    <property type="entry name" value="ATPase domain of HSP90 chaperone/DNA topoisomerase II/histidine kinase"/>
    <property type="match status" value="1"/>
</dbReference>
<evidence type="ECO:0000256" key="1">
    <source>
        <dbReference type="ARBA" id="ARBA00000085"/>
    </source>
</evidence>
<feature type="domain" description="Histidine kinase" evidence="5">
    <location>
        <begin position="282"/>
        <end position="535"/>
    </location>
</feature>
<name>A0A1B9F9P0_9BACT</name>
<evidence type="ECO:0000256" key="4">
    <source>
        <dbReference type="SAM" id="Coils"/>
    </source>
</evidence>
<reference evidence="8 9" key="1">
    <citation type="submission" date="2016-06" db="EMBL/GenBank/DDBJ databases">
        <title>Respiratory ammonification of nitrate coupled to the oxidation of elemental sulfur in deep-sea autotrophic thermophilic bacteria.</title>
        <authorList>
            <person name="Slobodkina G.B."/>
            <person name="Mardanov A.V."/>
            <person name="Ravin N.V."/>
            <person name="Frolova A.A."/>
            <person name="Viryasiv M.B."/>
            <person name="Chernyh N.A."/>
            <person name="Bonch-Osmolovskaya E.A."/>
            <person name="Slobodkin A.I."/>
        </authorList>
    </citation>
    <scope>NUCLEOTIDE SEQUENCE [LARGE SCALE GENOMIC DNA]</scope>
    <source>
        <strain evidence="8 9">S69</strain>
    </source>
</reference>
<gene>
    <name evidence="8" type="ORF">DBT_0328</name>
</gene>
<dbReference type="AlphaFoldDB" id="A0A1B9F9P0"/>
<keyword evidence="8" id="KW-0418">Kinase</keyword>
<dbReference type="SMART" id="SM00091">
    <property type="entry name" value="PAS"/>
    <property type="match status" value="1"/>
</dbReference>
<dbReference type="Proteomes" id="UP000093080">
    <property type="component" value="Unassembled WGS sequence"/>
</dbReference>
<keyword evidence="8" id="KW-0808">Transferase</keyword>
<dbReference type="SUPFAM" id="SSF47384">
    <property type="entry name" value="Homodimeric domain of signal transducing histidine kinase"/>
    <property type="match status" value="1"/>
</dbReference>
<dbReference type="Gene3D" id="3.30.450.20">
    <property type="entry name" value="PAS domain"/>
    <property type="match status" value="1"/>
</dbReference>
<dbReference type="InterPro" id="IPR013656">
    <property type="entry name" value="PAS_4"/>
</dbReference>